<dbReference type="HOGENOM" id="CLU_1138108_0_0_1"/>
<dbReference type="EMBL" id="KN831769">
    <property type="protein sequence ID" value="KIM47425.1"/>
    <property type="molecule type" value="Genomic_DNA"/>
</dbReference>
<protein>
    <recommendedName>
        <fullName evidence="3">Fungal-type protein kinase domain-containing protein</fullName>
    </recommendedName>
</protein>
<evidence type="ECO:0008006" key="3">
    <source>
        <dbReference type="Google" id="ProtNLM"/>
    </source>
</evidence>
<proteinExistence type="predicted"/>
<name>A0A0C3CF98_HEBCY</name>
<dbReference type="Proteomes" id="UP000053424">
    <property type="component" value="Unassembled WGS sequence"/>
</dbReference>
<evidence type="ECO:0000313" key="2">
    <source>
        <dbReference type="Proteomes" id="UP000053424"/>
    </source>
</evidence>
<keyword evidence="2" id="KW-1185">Reference proteome</keyword>
<sequence>MSPHTQIPLLTNEEKSKWRTIFMTIRQAILEHSKMFRENGIIHGNVCPQTIGNQTGLGFLDSMNMPFNPAFQSLVRLNIVNIGTDSNARKAHMLEKLPTSYVDDLESFFYSLAYLCMRYSRAVPDHDNFAEPKWTWDPLSYAAIMEKERIYDHGILAWSHSRGEAVLFTAFFKDLVACLKKAREADRNFQMRQDAFKHGTRRAHTFYLEDLPQRSADQRESDVITAYVGFISGIDEVLSRIREL</sequence>
<reference evidence="2" key="2">
    <citation type="submission" date="2015-01" db="EMBL/GenBank/DDBJ databases">
        <title>Evolutionary Origins and Diversification of the Mycorrhizal Mutualists.</title>
        <authorList>
            <consortium name="DOE Joint Genome Institute"/>
            <consortium name="Mycorrhizal Genomics Consortium"/>
            <person name="Kohler A."/>
            <person name="Kuo A."/>
            <person name="Nagy L.G."/>
            <person name="Floudas D."/>
            <person name="Copeland A."/>
            <person name="Barry K.W."/>
            <person name="Cichocki N."/>
            <person name="Veneault-Fourrey C."/>
            <person name="LaButti K."/>
            <person name="Lindquist E.A."/>
            <person name="Lipzen A."/>
            <person name="Lundell T."/>
            <person name="Morin E."/>
            <person name="Murat C."/>
            <person name="Riley R."/>
            <person name="Ohm R."/>
            <person name="Sun H."/>
            <person name="Tunlid A."/>
            <person name="Henrissat B."/>
            <person name="Grigoriev I.V."/>
            <person name="Hibbett D.S."/>
            <person name="Martin F."/>
        </authorList>
    </citation>
    <scope>NUCLEOTIDE SEQUENCE [LARGE SCALE GENOMIC DNA]</scope>
    <source>
        <strain evidence="2">h7</strain>
    </source>
</reference>
<gene>
    <name evidence="1" type="ORF">M413DRAFT_6781</name>
</gene>
<accession>A0A0C3CF98</accession>
<organism evidence="1 2">
    <name type="scientific">Hebeloma cylindrosporum</name>
    <dbReference type="NCBI Taxonomy" id="76867"/>
    <lineage>
        <taxon>Eukaryota</taxon>
        <taxon>Fungi</taxon>
        <taxon>Dikarya</taxon>
        <taxon>Basidiomycota</taxon>
        <taxon>Agaricomycotina</taxon>
        <taxon>Agaricomycetes</taxon>
        <taxon>Agaricomycetidae</taxon>
        <taxon>Agaricales</taxon>
        <taxon>Agaricineae</taxon>
        <taxon>Hymenogastraceae</taxon>
        <taxon>Hebeloma</taxon>
    </lineage>
</organism>
<evidence type="ECO:0000313" key="1">
    <source>
        <dbReference type="EMBL" id="KIM47425.1"/>
    </source>
</evidence>
<reference evidence="1 2" key="1">
    <citation type="submission" date="2014-04" db="EMBL/GenBank/DDBJ databases">
        <authorList>
            <consortium name="DOE Joint Genome Institute"/>
            <person name="Kuo A."/>
            <person name="Gay G."/>
            <person name="Dore J."/>
            <person name="Kohler A."/>
            <person name="Nagy L.G."/>
            <person name="Floudas D."/>
            <person name="Copeland A."/>
            <person name="Barry K.W."/>
            <person name="Cichocki N."/>
            <person name="Veneault-Fourrey C."/>
            <person name="LaButti K."/>
            <person name="Lindquist E.A."/>
            <person name="Lipzen A."/>
            <person name="Lundell T."/>
            <person name="Morin E."/>
            <person name="Murat C."/>
            <person name="Sun H."/>
            <person name="Tunlid A."/>
            <person name="Henrissat B."/>
            <person name="Grigoriev I.V."/>
            <person name="Hibbett D.S."/>
            <person name="Martin F."/>
            <person name="Nordberg H.P."/>
            <person name="Cantor M.N."/>
            <person name="Hua S.X."/>
        </authorList>
    </citation>
    <scope>NUCLEOTIDE SEQUENCE [LARGE SCALE GENOMIC DNA]</scope>
    <source>
        <strain evidence="2">h7</strain>
    </source>
</reference>
<dbReference type="AlphaFoldDB" id="A0A0C3CF98"/>